<feature type="compositionally biased region" description="Low complexity" evidence="1">
    <location>
        <begin position="32"/>
        <end position="49"/>
    </location>
</feature>
<feature type="compositionally biased region" description="Polar residues" evidence="1">
    <location>
        <begin position="501"/>
        <end position="511"/>
    </location>
</feature>
<feature type="compositionally biased region" description="Polar residues" evidence="1">
    <location>
        <begin position="173"/>
        <end position="182"/>
    </location>
</feature>
<feature type="domain" description="DUF4048" evidence="2">
    <location>
        <begin position="191"/>
        <end position="435"/>
    </location>
</feature>
<feature type="region of interest" description="Disordered" evidence="1">
    <location>
        <begin position="299"/>
        <end position="479"/>
    </location>
</feature>
<feature type="compositionally biased region" description="Polar residues" evidence="1">
    <location>
        <begin position="420"/>
        <end position="457"/>
    </location>
</feature>
<feature type="compositionally biased region" description="Basic and acidic residues" evidence="1">
    <location>
        <begin position="461"/>
        <end position="472"/>
    </location>
</feature>
<proteinExistence type="predicted"/>
<feature type="compositionally biased region" description="Polar residues" evidence="1">
    <location>
        <begin position="242"/>
        <end position="251"/>
    </location>
</feature>
<feature type="compositionally biased region" description="Basic and acidic residues" evidence="1">
    <location>
        <begin position="335"/>
        <end position="344"/>
    </location>
</feature>
<sequence length="520" mass="57451">LPPRPNRAARHTKRLTLSFPIVSPPAFQSEQSSPSVGPVTPVVDTPRTTMASGQPPLDSLAPPSEETRETTDLLTAIASQERKVLELREELQKAETELAGLKKQWVSNERQKKRTEISYHAEAMKPMKPTDAPAEESPRASETSSPSTTDPTSVQVRRSKELERRTSVRSSHKANVSISSNGRRVFAGSKHTRTLSLLSPEMGVVRSPFPMKDGENQKAGGENQVTRHPRSATLPSVERAEVSNSSEQANSLEDDAANQWRRSMPPPSREALLRTGRQMASDLREGLWTFLEDIRQATVGEEGISGTESRTLQPPAAPRRSSSGQRSERSVTPSRNRERPETLGRSDSSQSMSKETAKISGKTTPLAGAEVSFWSEFGVDTPGQKSKTKQRTADNIQNEQKEPENSSLQPEETDDWVNWETPQPAKSHTPSSSQSTINSKKDQSPSTQLSSPRTSASFGERNIDGEDRRRSESIPWPALSKFTASQLTRTASSLMDEWEKSLTSSKQSSPKLDQDEWEAF</sequence>
<feature type="compositionally biased region" description="Polar residues" evidence="1">
    <location>
        <begin position="345"/>
        <end position="354"/>
    </location>
</feature>
<evidence type="ECO:0000313" key="4">
    <source>
        <dbReference type="Proteomes" id="UP001201262"/>
    </source>
</evidence>
<gene>
    <name evidence="3" type="ORF">BGW36DRAFT_264843</name>
</gene>
<dbReference type="Proteomes" id="UP001201262">
    <property type="component" value="Unassembled WGS sequence"/>
</dbReference>
<dbReference type="AlphaFoldDB" id="A0AAD4KVK3"/>
<dbReference type="EMBL" id="JAJTJA010000003">
    <property type="protein sequence ID" value="KAH8702027.1"/>
    <property type="molecule type" value="Genomic_DNA"/>
</dbReference>
<evidence type="ECO:0000259" key="2">
    <source>
        <dbReference type="Pfam" id="PF13257"/>
    </source>
</evidence>
<feature type="non-terminal residue" evidence="3">
    <location>
        <position position="1"/>
    </location>
</feature>
<feature type="region of interest" description="Disordered" evidence="1">
    <location>
        <begin position="496"/>
        <end position="520"/>
    </location>
</feature>
<organism evidence="3 4">
    <name type="scientific">Talaromyces proteolyticus</name>
    <dbReference type="NCBI Taxonomy" id="1131652"/>
    <lineage>
        <taxon>Eukaryota</taxon>
        <taxon>Fungi</taxon>
        <taxon>Dikarya</taxon>
        <taxon>Ascomycota</taxon>
        <taxon>Pezizomycotina</taxon>
        <taxon>Eurotiomycetes</taxon>
        <taxon>Eurotiomycetidae</taxon>
        <taxon>Eurotiales</taxon>
        <taxon>Trichocomaceae</taxon>
        <taxon>Talaromyces</taxon>
        <taxon>Talaromyces sect. Bacilispori</taxon>
    </lineage>
</organism>
<dbReference type="InterPro" id="IPR025122">
    <property type="entry name" value="DUF4048"/>
</dbReference>
<dbReference type="GeneID" id="70240401"/>
<protein>
    <recommendedName>
        <fullName evidence="2">DUF4048 domain-containing protein</fullName>
    </recommendedName>
</protein>
<keyword evidence="4" id="KW-1185">Reference proteome</keyword>
<accession>A0AAD4KVK3</accession>
<feature type="region of interest" description="Disordered" evidence="1">
    <location>
        <begin position="24"/>
        <end position="70"/>
    </location>
</feature>
<feature type="region of interest" description="Disordered" evidence="1">
    <location>
        <begin position="107"/>
        <end position="277"/>
    </location>
</feature>
<feature type="non-terminal residue" evidence="3">
    <location>
        <position position="520"/>
    </location>
</feature>
<reference evidence="3" key="1">
    <citation type="submission" date="2021-12" db="EMBL/GenBank/DDBJ databases">
        <title>Convergent genome expansion in fungi linked to evolution of root-endophyte symbiosis.</title>
        <authorList>
            <consortium name="DOE Joint Genome Institute"/>
            <person name="Ke Y.-H."/>
            <person name="Bonito G."/>
            <person name="Liao H.-L."/>
            <person name="Looney B."/>
            <person name="Rojas-Flechas A."/>
            <person name="Nash J."/>
            <person name="Hameed K."/>
            <person name="Schadt C."/>
            <person name="Martin F."/>
            <person name="Crous P.W."/>
            <person name="Miettinen O."/>
            <person name="Magnuson J.K."/>
            <person name="Labbe J."/>
            <person name="Jacobson D."/>
            <person name="Doktycz M.J."/>
            <person name="Veneault-Fourrey C."/>
            <person name="Kuo A."/>
            <person name="Mondo S."/>
            <person name="Calhoun S."/>
            <person name="Riley R."/>
            <person name="Ohm R."/>
            <person name="LaButti K."/>
            <person name="Andreopoulos B."/>
            <person name="Pangilinan J."/>
            <person name="Nolan M."/>
            <person name="Tritt A."/>
            <person name="Clum A."/>
            <person name="Lipzen A."/>
            <person name="Daum C."/>
            <person name="Barry K."/>
            <person name="Grigoriev I.V."/>
            <person name="Vilgalys R."/>
        </authorList>
    </citation>
    <scope>NUCLEOTIDE SEQUENCE</scope>
    <source>
        <strain evidence="3">PMI_201</strain>
    </source>
</reference>
<dbReference type="RefSeq" id="XP_046075403.1">
    <property type="nucleotide sequence ID" value="XM_046210114.1"/>
</dbReference>
<dbReference type="Pfam" id="PF13257">
    <property type="entry name" value="DUF4048"/>
    <property type="match status" value="1"/>
</dbReference>
<name>A0AAD4KVK3_9EURO</name>
<evidence type="ECO:0000313" key="3">
    <source>
        <dbReference type="EMBL" id="KAH8702027.1"/>
    </source>
</evidence>
<feature type="compositionally biased region" description="Basic and acidic residues" evidence="1">
    <location>
        <begin position="114"/>
        <end position="125"/>
    </location>
</feature>
<comment type="caution">
    <text evidence="3">The sequence shown here is derived from an EMBL/GenBank/DDBJ whole genome shotgun (WGS) entry which is preliminary data.</text>
</comment>
<feature type="compositionally biased region" description="Low complexity" evidence="1">
    <location>
        <begin position="143"/>
        <end position="153"/>
    </location>
</feature>
<evidence type="ECO:0000256" key="1">
    <source>
        <dbReference type="SAM" id="MobiDB-lite"/>
    </source>
</evidence>